<dbReference type="SUPFAM" id="SSF46785">
    <property type="entry name" value="Winged helix' DNA-binding domain"/>
    <property type="match status" value="1"/>
</dbReference>
<reference evidence="6 7" key="1">
    <citation type="submission" date="2018-10" db="EMBL/GenBank/DDBJ databases">
        <title>Aeromicrobium sp. 9W16Y-2 whole genome shotgun sequence.</title>
        <authorList>
            <person name="Li F."/>
        </authorList>
    </citation>
    <scope>NUCLEOTIDE SEQUENCE [LARGE SCALE GENOMIC DNA]</scope>
    <source>
        <strain evidence="6 7">9W16Y-2</strain>
    </source>
</reference>
<comment type="caution">
    <text evidence="6">The sequence shown here is derived from an EMBL/GenBank/DDBJ whole genome shotgun (WGS) entry which is preliminary data.</text>
</comment>
<dbReference type="PANTHER" id="PTHR30346:SF29">
    <property type="entry name" value="LYSR SUBSTRATE-BINDING"/>
    <property type="match status" value="1"/>
</dbReference>
<feature type="domain" description="HTH lysR-type" evidence="5">
    <location>
        <begin position="2"/>
        <end position="59"/>
    </location>
</feature>
<dbReference type="GO" id="GO:0003700">
    <property type="term" value="F:DNA-binding transcription factor activity"/>
    <property type="evidence" value="ECO:0007669"/>
    <property type="project" value="InterPro"/>
</dbReference>
<dbReference type="AlphaFoldDB" id="A0A3L8PLX1"/>
<evidence type="ECO:0000313" key="6">
    <source>
        <dbReference type="EMBL" id="RLV55743.1"/>
    </source>
</evidence>
<dbReference type="PROSITE" id="PS50931">
    <property type="entry name" value="HTH_LYSR"/>
    <property type="match status" value="1"/>
</dbReference>
<dbReference type="InterPro" id="IPR005119">
    <property type="entry name" value="LysR_subst-bd"/>
</dbReference>
<dbReference type="EMBL" id="RDBF01000006">
    <property type="protein sequence ID" value="RLV55743.1"/>
    <property type="molecule type" value="Genomic_DNA"/>
</dbReference>
<evidence type="ECO:0000313" key="7">
    <source>
        <dbReference type="Proteomes" id="UP000282515"/>
    </source>
</evidence>
<dbReference type="RefSeq" id="WP_121794380.1">
    <property type="nucleotide sequence ID" value="NZ_RDBF01000006.1"/>
</dbReference>
<evidence type="ECO:0000256" key="3">
    <source>
        <dbReference type="ARBA" id="ARBA00023125"/>
    </source>
</evidence>
<dbReference type="SUPFAM" id="SSF53850">
    <property type="entry name" value="Periplasmic binding protein-like II"/>
    <property type="match status" value="1"/>
</dbReference>
<keyword evidence="7" id="KW-1185">Reference proteome</keyword>
<evidence type="ECO:0000256" key="2">
    <source>
        <dbReference type="ARBA" id="ARBA00023015"/>
    </source>
</evidence>
<evidence type="ECO:0000256" key="4">
    <source>
        <dbReference type="ARBA" id="ARBA00023163"/>
    </source>
</evidence>
<protein>
    <submittedName>
        <fullName evidence="6">LysR family transcriptional regulator</fullName>
    </submittedName>
</protein>
<dbReference type="Pfam" id="PF00126">
    <property type="entry name" value="HTH_1"/>
    <property type="match status" value="1"/>
</dbReference>
<keyword evidence="3" id="KW-0238">DNA-binding</keyword>
<organism evidence="6 7">
    <name type="scientific">Aeromicrobium phragmitis</name>
    <dbReference type="NCBI Taxonomy" id="2478914"/>
    <lineage>
        <taxon>Bacteria</taxon>
        <taxon>Bacillati</taxon>
        <taxon>Actinomycetota</taxon>
        <taxon>Actinomycetes</taxon>
        <taxon>Propionibacteriales</taxon>
        <taxon>Nocardioidaceae</taxon>
        <taxon>Aeromicrobium</taxon>
    </lineage>
</organism>
<accession>A0A3L8PLX1</accession>
<dbReference type="InterPro" id="IPR000847">
    <property type="entry name" value="LysR_HTH_N"/>
</dbReference>
<keyword evidence="4" id="KW-0804">Transcription</keyword>
<dbReference type="InterPro" id="IPR036390">
    <property type="entry name" value="WH_DNA-bd_sf"/>
</dbReference>
<dbReference type="GO" id="GO:0032993">
    <property type="term" value="C:protein-DNA complex"/>
    <property type="evidence" value="ECO:0007669"/>
    <property type="project" value="TreeGrafter"/>
</dbReference>
<evidence type="ECO:0000256" key="1">
    <source>
        <dbReference type="ARBA" id="ARBA00009437"/>
    </source>
</evidence>
<dbReference type="Gene3D" id="3.40.190.10">
    <property type="entry name" value="Periplasmic binding protein-like II"/>
    <property type="match status" value="2"/>
</dbReference>
<dbReference type="Proteomes" id="UP000282515">
    <property type="component" value="Unassembled WGS sequence"/>
</dbReference>
<keyword evidence="2" id="KW-0805">Transcription regulation</keyword>
<dbReference type="OrthoDB" id="3673085at2"/>
<name>A0A3L8PLX1_9ACTN</name>
<dbReference type="Pfam" id="PF03466">
    <property type="entry name" value="LysR_substrate"/>
    <property type="match status" value="1"/>
</dbReference>
<dbReference type="Gene3D" id="1.10.10.10">
    <property type="entry name" value="Winged helix-like DNA-binding domain superfamily/Winged helix DNA-binding domain"/>
    <property type="match status" value="1"/>
</dbReference>
<gene>
    <name evidence="6" type="ORF">D9V41_09775</name>
</gene>
<proteinExistence type="inferred from homology"/>
<evidence type="ECO:0000259" key="5">
    <source>
        <dbReference type="PROSITE" id="PS50931"/>
    </source>
</evidence>
<dbReference type="PANTHER" id="PTHR30346">
    <property type="entry name" value="TRANSCRIPTIONAL DUAL REGULATOR HCAR-RELATED"/>
    <property type="match status" value="1"/>
</dbReference>
<comment type="similarity">
    <text evidence="1">Belongs to the LysR transcriptional regulatory family.</text>
</comment>
<dbReference type="InterPro" id="IPR036388">
    <property type="entry name" value="WH-like_DNA-bd_sf"/>
</dbReference>
<dbReference type="GO" id="GO:0003677">
    <property type="term" value="F:DNA binding"/>
    <property type="evidence" value="ECO:0007669"/>
    <property type="project" value="UniProtKB-KW"/>
</dbReference>
<sequence length="309" mass="33586">MLEVRRLSLLRELHHRGTIARVAAALHQSPSSVSQQLSQLERDVGVPLLRKAGRRLQLTPQAEILVGHTAAILARLEQAETELEESLDAAIGTVRIGIFQSAALALMPRTLLSLRTSHPLIRVEMHQREPETALGATSIGDFDLVVAEQYPGHAAPWHAELDRVGLIADRIRLATPLRGPLSQIRSIADAATAPWTMEPDDVASRHWAEQACRQSGFEPDVRYETPDLQAQIDLVESGLAVALIPDLLWLGRRADVKLHDLEGNPRRQVFTATRPSIAQSPAIVACRETLVSVAASLEAPSTTPGAPAA</sequence>